<dbReference type="Pfam" id="PF13424">
    <property type="entry name" value="TPR_12"/>
    <property type="match status" value="2"/>
</dbReference>
<dbReference type="InterPro" id="IPR002182">
    <property type="entry name" value="NB-ARC"/>
</dbReference>
<evidence type="ECO:0000313" key="2">
    <source>
        <dbReference type="EMBL" id="CUA68424.1"/>
    </source>
</evidence>
<dbReference type="EMBL" id="CYGV01000444">
    <property type="protein sequence ID" value="CUA68424.1"/>
    <property type="molecule type" value="Genomic_DNA"/>
</dbReference>
<dbReference type="SUPFAM" id="SSF52540">
    <property type="entry name" value="P-loop containing nucleoside triphosphate hydrolases"/>
    <property type="match status" value="1"/>
</dbReference>
<evidence type="ECO:0000259" key="1">
    <source>
        <dbReference type="Pfam" id="PF00931"/>
    </source>
</evidence>
<evidence type="ECO:0000313" key="3">
    <source>
        <dbReference type="Proteomes" id="UP000044841"/>
    </source>
</evidence>
<dbReference type="Gene3D" id="1.25.40.10">
    <property type="entry name" value="Tetratricopeptide repeat domain"/>
    <property type="match status" value="2"/>
</dbReference>
<dbReference type="PANTHER" id="PTHR46082">
    <property type="entry name" value="ATP/GTP-BINDING PROTEIN-RELATED"/>
    <property type="match status" value="1"/>
</dbReference>
<dbReference type="InterPro" id="IPR027417">
    <property type="entry name" value="P-loop_NTPase"/>
</dbReference>
<dbReference type="InterPro" id="IPR011990">
    <property type="entry name" value="TPR-like_helical_dom_sf"/>
</dbReference>
<proteinExistence type="predicted"/>
<name>A0A0K6FR29_9AGAM</name>
<accession>A0A0K6FR29</accession>
<dbReference type="InterPro" id="IPR053137">
    <property type="entry name" value="NLR-like"/>
</dbReference>
<feature type="domain" description="NB-ARC" evidence="1">
    <location>
        <begin position="195"/>
        <end position="347"/>
    </location>
</feature>
<gene>
    <name evidence="2" type="ORF">RSOLAG22IIIB_13748</name>
</gene>
<dbReference type="AlphaFoldDB" id="A0A0K6FR29"/>
<dbReference type="SUPFAM" id="SSF48452">
    <property type="entry name" value="TPR-like"/>
    <property type="match status" value="2"/>
</dbReference>
<sequence>MANPELFKSIEIGPFKELFVDAGVKCNNPLAHVLSEVKQIYPDREVASIVSLGAGHARTIEAPRSGWSLVHSVLPTNFIVTTKNVATDSERVAEEMASRFREMEGVYFRFNVDQGLQNVELAEWEKLGQVATHTRSYTSKAETKDRIDRAGKSIWKRIPMIATAAIAGQAPSNAVSRMVSSRYPAPTPIFTGHTDEINQILKCLVTERPQRRVCVVHGLGGSGKTQLVLKAIEQSEDRWTKIIYVDSSSTSSIEGSLQKFAPAKNSRDTYEAALSLLGSRREQWLIVFDNADEPGLGLQKYFPNGNHGSIVITTRQPGLAIYASETSATLNVTRMKPEEALDLLVKLSRRKIEQEQLPAAQGLLEEFEYFALAIVQAGAYIGHRSIEFSTYKKLFLSRKKETLEQFTKLPNKPDAYSETVYTTWIMCHDLLGPDARQVLAILGYLYHNGITENLFRRAALNLKRNPRPWYLSNDGQMSLNLDPEERTALEFTSQLLLNEIASLSLIEPDLVNDSYSIHLLVQDWARTVAKTSEMNALECAAAILALSIWPDDNNDTSEQIFRRSLDLHVNAIEKEKGDSLGVHHAAAFSEVYYDKGLFEKSKYMRLRVLKAECSRFGEEDSITLKTMSHLATTCWELRQFDQAKELHEKVYNIQLAKLGPNHPDTLDAKMKLVSTYSSMGRIQESNALLGDIMTDPTNLQQNPRLLGHIAQSFYTRRDYARAEQIDNLNLKLLEKSFGENNPVTLGAMSNLASTYAGLGRFHEAEKLDQRALEIQKVVLGTQHPETLQTMENLTSTYASLGKISEAERLGLEVLSAYKHFDEKSVRTLRMATSLLRLYKGAKRPTKAKEMEKEVERLKEIAGPVIVEEARKMAEQGSA</sequence>
<keyword evidence="3" id="KW-1185">Reference proteome</keyword>
<dbReference type="GO" id="GO:0043531">
    <property type="term" value="F:ADP binding"/>
    <property type="evidence" value="ECO:0007669"/>
    <property type="project" value="InterPro"/>
</dbReference>
<protein>
    <submittedName>
        <fullName evidence="2">Nephrocystin-3 [Mus musculus]</fullName>
    </submittedName>
</protein>
<reference evidence="2 3" key="1">
    <citation type="submission" date="2015-07" db="EMBL/GenBank/DDBJ databases">
        <authorList>
            <person name="Noorani M."/>
        </authorList>
    </citation>
    <scope>NUCLEOTIDE SEQUENCE [LARGE SCALE GENOMIC DNA]</scope>
    <source>
        <strain evidence="2">BBA 69670</strain>
    </source>
</reference>
<organism evidence="2 3">
    <name type="scientific">Rhizoctonia solani</name>
    <dbReference type="NCBI Taxonomy" id="456999"/>
    <lineage>
        <taxon>Eukaryota</taxon>
        <taxon>Fungi</taxon>
        <taxon>Dikarya</taxon>
        <taxon>Basidiomycota</taxon>
        <taxon>Agaricomycotina</taxon>
        <taxon>Agaricomycetes</taxon>
        <taxon>Cantharellales</taxon>
        <taxon>Ceratobasidiaceae</taxon>
        <taxon>Rhizoctonia</taxon>
    </lineage>
</organism>
<dbReference type="Gene3D" id="3.40.50.300">
    <property type="entry name" value="P-loop containing nucleotide triphosphate hydrolases"/>
    <property type="match status" value="1"/>
</dbReference>
<dbReference type="Pfam" id="PF00931">
    <property type="entry name" value="NB-ARC"/>
    <property type="match status" value="1"/>
</dbReference>
<dbReference type="PANTHER" id="PTHR46082:SF11">
    <property type="entry name" value="AAA+ ATPASE DOMAIN-CONTAINING PROTEIN-RELATED"/>
    <property type="match status" value="1"/>
</dbReference>
<dbReference type="Proteomes" id="UP000044841">
    <property type="component" value="Unassembled WGS sequence"/>
</dbReference>